<gene>
    <name evidence="2" type="ORF">C1752_04368</name>
</gene>
<dbReference type="PANTHER" id="PTHR36341:SF3">
    <property type="entry name" value="DUF2996 FAMILY PROTEIN"/>
    <property type="match status" value="1"/>
</dbReference>
<feature type="compositionally biased region" description="Low complexity" evidence="1">
    <location>
        <begin position="19"/>
        <end position="32"/>
    </location>
</feature>
<dbReference type="Proteomes" id="UP000248857">
    <property type="component" value="Unassembled WGS sequence"/>
</dbReference>
<dbReference type="AlphaFoldDB" id="A0A2W1JM61"/>
<evidence type="ECO:0000313" key="3">
    <source>
        <dbReference type="Proteomes" id="UP000248857"/>
    </source>
</evidence>
<dbReference type="RefSeq" id="WP_110987601.1">
    <property type="nucleotide sequence ID" value="NZ_CAWNWM010000013.1"/>
</dbReference>
<evidence type="ECO:0000256" key="1">
    <source>
        <dbReference type="SAM" id="MobiDB-lite"/>
    </source>
</evidence>
<keyword evidence="3" id="KW-1185">Reference proteome</keyword>
<feature type="compositionally biased region" description="Basic and acidic residues" evidence="1">
    <location>
        <begin position="1"/>
        <end position="14"/>
    </location>
</feature>
<reference evidence="2 3" key="1">
    <citation type="journal article" date="2018" name="Sci. Rep.">
        <title>A novel species of the marine cyanobacterium Acaryochloris with a unique pigment content and lifestyle.</title>
        <authorList>
            <person name="Partensky F."/>
            <person name="Six C."/>
            <person name="Ratin M."/>
            <person name="Garczarek L."/>
            <person name="Vaulot D."/>
            <person name="Probert I."/>
            <person name="Calteau A."/>
            <person name="Gourvil P."/>
            <person name="Marie D."/>
            <person name="Grebert T."/>
            <person name="Bouchier C."/>
            <person name="Le Panse S."/>
            <person name="Gachenot M."/>
            <person name="Rodriguez F."/>
            <person name="Garrido J.L."/>
        </authorList>
    </citation>
    <scope>NUCLEOTIDE SEQUENCE [LARGE SCALE GENOMIC DNA]</scope>
    <source>
        <strain evidence="2 3">RCC1774</strain>
    </source>
</reference>
<feature type="compositionally biased region" description="Basic and acidic residues" evidence="1">
    <location>
        <begin position="38"/>
        <end position="47"/>
    </location>
</feature>
<dbReference type="InterPro" id="IPR021374">
    <property type="entry name" value="DUF2996"/>
</dbReference>
<dbReference type="OrthoDB" id="465001at2"/>
<evidence type="ECO:0000313" key="2">
    <source>
        <dbReference type="EMBL" id="PZD71972.1"/>
    </source>
</evidence>
<organism evidence="2 3">
    <name type="scientific">Acaryochloris thomasi RCC1774</name>
    <dbReference type="NCBI Taxonomy" id="1764569"/>
    <lineage>
        <taxon>Bacteria</taxon>
        <taxon>Bacillati</taxon>
        <taxon>Cyanobacteriota</taxon>
        <taxon>Cyanophyceae</taxon>
        <taxon>Acaryochloridales</taxon>
        <taxon>Acaryochloridaceae</taxon>
        <taxon>Acaryochloris</taxon>
        <taxon>Acaryochloris thomasi</taxon>
    </lineage>
</organism>
<dbReference type="EMBL" id="PQWO01000013">
    <property type="protein sequence ID" value="PZD71972.1"/>
    <property type="molecule type" value="Genomic_DNA"/>
</dbReference>
<dbReference type="Pfam" id="PF11210">
    <property type="entry name" value="DUF2996"/>
    <property type="match status" value="1"/>
</dbReference>
<accession>A0A2W1JM61</accession>
<protein>
    <recommendedName>
        <fullName evidence="4">DUF2996 domain-containing protein</fullName>
    </recommendedName>
</protein>
<comment type="caution">
    <text evidence="2">The sequence shown here is derived from an EMBL/GenBank/DDBJ whole genome shotgun (WGS) entry which is preliminary data.</text>
</comment>
<sequence length="151" mass="16864">MADDEKTPKSEAPAEKSGSPTKAAAEAAPKSTAKAKKEKPPAVEDKPFADFIQQDYLPALESAFAEQSVDDIKLDFIDNQVTGSWQEGQRQFTVYFPQENIKKQRAFSWSTRAGKSGIIEPFLIDERKITLDLLVFGVMQRLNAQKWLGNN</sequence>
<name>A0A2W1JM61_9CYAN</name>
<evidence type="ECO:0008006" key="4">
    <source>
        <dbReference type="Google" id="ProtNLM"/>
    </source>
</evidence>
<proteinExistence type="predicted"/>
<feature type="region of interest" description="Disordered" evidence="1">
    <location>
        <begin position="1"/>
        <end position="47"/>
    </location>
</feature>
<dbReference type="PANTHER" id="PTHR36341">
    <property type="entry name" value="DUF2996 FAMILY PROTEIN"/>
    <property type="match status" value="1"/>
</dbReference>